<feature type="binding site" evidence="9 13">
    <location>
        <position position="405"/>
    </location>
    <ligand>
        <name>Mn(2+)</name>
        <dbReference type="ChEBI" id="CHEBI:29035"/>
        <label>1</label>
    </ligand>
</feature>
<evidence type="ECO:0000256" key="3">
    <source>
        <dbReference type="ARBA" id="ARBA00004798"/>
    </source>
</evidence>
<feature type="domain" description="BPG-independent PGAM N-terminal" evidence="15">
    <location>
        <begin position="83"/>
        <end position="296"/>
    </location>
</feature>
<dbReference type="Gene3D" id="3.40.1450.10">
    <property type="entry name" value="BPG-independent phosphoglycerate mutase, domain B"/>
    <property type="match status" value="1"/>
</dbReference>
<comment type="function">
    <text evidence="2 9">Catalyzes the interconversion of 2-phosphoglycerate and 3-phosphoglycerate.</text>
</comment>
<dbReference type="HAMAP" id="MF_01038">
    <property type="entry name" value="GpmI"/>
    <property type="match status" value="1"/>
</dbReference>
<evidence type="ECO:0000256" key="8">
    <source>
        <dbReference type="ARBA" id="ARBA00023235"/>
    </source>
</evidence>
<evidence type="ECO:0000256" key="10">
    <source>
        <dbReference type="NCBIfam" id="TIGR01307"/>
    </source>
</evidence>
<dbReference type="FunFam" id="3.40.1450.10:FF:000002">
    <property type="entry name" value="2,3-bisphosphoglycerate-independent phosphoglycerate mutase"/>
    <property type="match status" value="1"/>
</dbReference>
<feature type="active site" description="Phosphoserine intermediate" evidence="9 11">
    <location>
        <position position="63"/>
    </location>
</feature>
<evidence type="ECO:0000256" key="4">
    <source>
        <dbReference type="ARBA" id="ARBA00008819"/>
    </source>
</evidence>
<keyword evidence="6 9" id="KW-0324">Glycolysis</keyword>
<evidence type="ECO:0000256" key="12">
    <source>
        <dbReference type="PIRSR" id="PIRSR001492-2"/>
    </source>
</evidence>
<feature type="binding site" evidence="9 12">
    <location>
        <position position="124"/>
    </location>
    <ligand>
        <name>substrate</name>
    </ligand>
</feature>
<feature type="domain" description="Metalloenzyme" evidence="14">
    <location>
        <begin position="5"/>
        <end position="497"/>
    </location>
</feature>
<feature type="binding site" evidence="9 13">
    <location>
        <position position="460"/>
    </location>
    <ligand>
        <name>Mn(2+)</name>
        <dbReference type="ChEBI" id="CHEBI:29035"/>
        <label>1</label>
    </ligand>
</feature>
<reference evidence="16 17" key="1">
    <citation type="submission" date="2018-03" db="EMBL/GenBank/DDBJ databases">
        <title>Genomic Encyclopedia of Archaeal and Bacterial Type Strains, Phase II (KMG-II): from individual species to whole genera.</title>
        <authorList>
            <person name="Goeker M."/>
        </authorList>
    </citation>
    <scope>NUCLEOTIDE SEQUENCE [LARGE SCALE GENOMIC DNA]</scope>
    <source>
        <strain evidence="16 17">DSM 27267</strain>
    </source>
</reference>
<evidence type="ECO:0000313" key="17">
    <source>
        <dbReference type="Proteomes" id="UP000240621"/>
    </source>
</evidence>
<dbReference type="PANTHER" id="PTHR31637:SF0">
    <property type="entry name" value="2,3-BISPHOSPHOGLYCERATE-INDEPENDENT PHOSPHOGLYCERATE MUTASE"/>
    <property type="match status" value="1"/>
</dbReference>
<keyword evidence="7 9" id="KW-0464">Manganese</keyword>
<evidence type="ECO:0000256" key="9">
    <source>
        <dbReference type="HAMAP-Rule" id="MF_01038"/>
    </source>
</evidence>
<dbReference type="AlphaFoldDB" id="A0A2P8CKL5"/>
<feature type="binding site" evidence="9 12">
    <location>
        <begin position="154"/>
        <end position="155"/>
    </location>
    <ligand>
        <name>substrate</name>
    </ligand>
</feature>
<evidence type="ECO:0000256" key="1">
    <source>
        <dbReference type="ARBA" id="ARBA00000370"/>
    </source>
</evidence>
<evidence type="ECO:0000256" key="11">
    <source>
        <dbReference type="PIRSR" id="PIRSR001492-1"/>
    </source>
</evidence>
<dbReference type="InterPro" id="IPR011258">
    <property type="entry name" value="BPG-indep_PGM_N"/>
</dbReference>
<dbReference type="EC" id="5.4.2.12" evidence="9 10"/>
<dbReference type="NCBIfam" id="TIGR01307">
    <property type="entry name" value="pgm_bpd_ind"/>
    <property type="match status" value="1"/>
</dbReference>
<evidence type="ECO:0000259" key="15">
    <source>
        <dbReference type="Pfam" id="PF06415"/>
    </source>
</evidence>
<comment type="similarity">
    <text evidence="4 9">Belongs to the BPG-independent phosphoglycerate mutase family.</text>
</comment>
<feature type="binding site" evidence="9 12">
    <location>
        <position position="191"/>
    </location>
    <ligand>
        <name>substrate</name>
    </ligand>
</feature>
<protein>
    <recommendedName>
        <fullName evidence="9 10">2,3-bisphosphoglycerate-independent phosphoglycerate mutase</fullName>
        <shortName evidence="9">BPG-independent PGAM</shortName>
        <shortName evidence="9">Phosphoglyceromutase</shortName>
        <shortName evidence="9">iPGM</shortName>
        <ecNumber evidence="9 10">5.4.2.12</ecNumber>
    </recommendedName>
</protein>
<feature type="binding site" evidence="9 13">
    <location>
        <position position="401"/>
    </location>
    <ligand>
        <name>Mn(2+)</name>
        <dbReference type="ChEBI" id="CHEBI:29035"/>
        <label>1</label>
    </ligand>
</feature>
<dbReference type="UniPathway" id="UPA00109">
    <property type="reaction ID" value="UER00186"/>
</dbReference>
<keyword evidence="5 9" id="KW-0479">Metal-binding</keyword>
<comment type="pathway">
    <text evidence="3 9">Carbohydrate degradation; glycolysis; pyruvate from D-glyceraldehyde 3-phosphate: step 3/5.</text>
</comment>
<evidence type="ECO:0000259" key="14">
    <source>
        <dbReference type="Pfam" id="PF01676"/>
    </source>
</evidence>
<feature type="binding site" evidence="9 13">
    <location>
        <position position="443"/>
    </location>
    <ligand>
        <name>Mn(2+)</name>
        <dbReference type="ChEBI" id="CHEBI:29035"/>
        <label>2</label>
    </ligand>
</feature>
<evidence type="ECO:0000256" key="6">
    <source>
        <dbReference type="ARBA" id="ARBA00023152"/>
    </source>
</evidence>
<dbReference type="Pfam" id="PF06415">
    <property type="entry name" value="iPGM_N"/>
    <property type="match status" value="1"/>
</dbReference>
<evidence type="ECO:0000256" key="2">
    <source>
        <dbReference type="ARBA" id="ARBA00002315"/>
    </source>
</evidence>
<dbReference type="SUPFAM" id="SSF53649">
    <property type="entry name" value="Alkaline phosphatase-like"/>
    <property type="match status" value="1"/>
</dbReference>
<evidence type="ECO:0000313" key="16">
    <source>
        <dbReference type="EMBL" id="PSK85491.1"/>
    </source>
</evidence>
<dbReference type="InterPro" id="IPR006124">
    <property type="entry name" value="Metalloenzyme"/>
</dbReference>
<dbReference type="RefSeq" id="WP_106540530.1">
    <property type="nucleotide sequence ID" value="NZ_BLAU01000001.1"/>
</dbReference>
<dbReference type="InterPro" id="IPR005995">
    <property type="entry name" value="Pgm_bpd_ind"/>
</dbReference>
<dbReference type="PIRSF" id="PIRSF001492">
    <property type="entry name" value="IPGAM"/>
    <property type="match status" value="1"/>
</dbReference>
<feature type="binding site" evidence="9 12">
    <location>
        <begin position="261"/>
        <end position="264"/>
    </location>
    <ligand>
        <name>substrate</name>
    </ligand>
</feature>
<dbReference type="SUPFAM" id="SSF64158">
    <property type="entry name" value="2,3-Bisphosphoglycerate-independent phosphoglycerate mutase, substrate-binding domain"/>
    <property type="match status" value="1"/>
</dbReference>
<proteinExistence type="inferred from homology"/>
<dbReference type="GO" id="GO:0006007">
    <property type="term" value="P:glucose catabolic process"/>
    <property type="evidence" value="ECO:0007669"/>
    <property type="project" value="InterPro"/>
</dbReference>
<dbReference type="GO" id="GO:0004619">
    <property type="term" value="F:phosphoglycerate mutase activity"/>
    <property type="evidence" value="ECO:0007669"/>
    <property type="project" value="UniProtKB-UniRule"/>
</dbReference>
<organism evidence="16 17">
    <name type="scientific">Prolixibacter denitrificans</name>
    <dbReference type="NCBI Taxonomy" id="1541063"/>
    <lineage>
        <taxon>Bacteria</taxon>
        <taxon>Pseudomonadati</taxon>
        <taxon>Bacteroidota</taxon>
        <taxon>Bacteroidia</taxon>
        <taxon>Marinilabiliales</taxon>
        <taxon>Prolixibacteraceae</taxon>
        <taxon>Prolixibacter</taxon>
    </lineage>
</organism>
<dbReference type="EMBL" id="PYGC01000001">
    <property type="protein sequence ID" value="PSK85491.1"/>
    <property type="molecule type" value="Genomic_DNA"/>
</dbReference>
<comment type="subunit">
    <text evidence="9">Monomer.</text>
</comment>
<sequence length="511" mass="56319">MANVKKTMLMILDGWGIGDKSKGDVIYSTPTPFIDELWNNYPHSELLTSGENVGLPDGQMGNSEVGHLNIGAGRVVYQDLVKINKAIRDKSLWSNPELLKAYDYAKANDKQVHLIGLIGPGGVHALSDHMIALAQIATEKGLEKVFVHGLTDGRDTDPRSGYGFVESDLKGLEKTNARFASLVGRYYGMDRDKNWERIKLAYDLLVKGEGKKSKDILKSIQESYDEGVTDEFIKPVVMVDENGAPLATVQEGDVVICFNYRTDRLRQLTMAFTQEEHPEAGLHTMPVEWYTMTNYNASFKGVHVLFDKDNVANTMGEVVANEGLKQIRIAETEKYAHVTFFFSGGREQEFDGEKRILIPSPKVPTYDMQPEMSAPKVKDAIVKELNDKSADFVCLNFANGDMVGHTGVYSAIETAVKAVDACVKEVVEAARANDYDVVIIADHGNADNALNEDGSENTAHSLNPVPCIWVTDSKDRKLNNGILADVAPTLLTIMGINVPKEMTGKVLIENA</sequence>
<dbReference type="InterPro" id="IPR036646">
    <property type="entry name" value="PGAM_B_sf"/>
</dbReference>
<feature type="binding site" evidence="9 12">
    <location>
        <position position="334"/>
    </location>
    <ligand>
        <name>substrate</name>
    </ligand>
</feature>
<feature type="binding site" evidence="9 12">
    <location>
        <position position="185"/>
    </location>
    <ligand>
        <name>substrate</name>
    </ligand>
</feature>
<dbReference type="CDD" id="cd16010">
    <property type="entry name" value="iPGM"/>
    <property type="match status" value="1"/>
</dbReference>
<dbReference type="GO" id="GO:0006096">
    <property type="term" value="P:glycolytic process"/>
    <property type="evidence" value="ECO:0007669"/>
    <property type="project" value="UniProtKB-UniRule"/>
</dbReference>
<dbReference type="PANTHER" id="PTHR31637">
    <property type="entry name" value="2,3-BISPHOSPHOGLYCERATE-INDEPENDENT PHOSPHOGLYCERATE MUTASE"/>
    <property type="match status" value="1"/>
</dbReference>
<dbReference type="Proteomes" id="UP000240621">
    <property type="component" value="Unassembled WGS sequence"/>
</dbReference>
<name>A0A2P8CKL5_9BACT</name>
<feature type="binding site" evidence="9 13">
    <location>
        <position position="442"/>
    </location>
    <ligand>
        <name>Mn(2+)</name>
        <dbReference type="ChEBI" id="CHEBI:29035"/>
        <label>2</label>
    </ligand>
</feature>
<dbReference type="GO" id="GO:0005829">
    <property type="term" value="C:cytosol"/>
    <property type="evidence" value="ECO:0007669"/>
    <property type="project" value="TreeGrafter"/>
</dbReference>
<evidence type="ECO:0000256" key="7">
    <source>
        <dbReference type="ARBA" id="ARBA00023211"/>
    </source>
</evidence>
<dbReference type="GO" id="GO:0030145">
    <property type="term" value="F:manganese ion binding"/>
    <property type="evidence" value="ECO:0007669"/>
    <property type="project" value="UniProtKB-UniRule"/>
</dbReference>
<dbReference type="OrthoDB" id="9800863at2"/>
<accession>A0A2P8CKL5</accession>
<comment type="cofactor">
    <cofactor evidence="9">
        <name>Mn(2+)</name>
        <dbReference type="ChEBI" id="CHEBI:29035"/>
    </cofactor>
    <text evidence="9">Binds 2 manganese ions per subunit.</text>
</comment>
<feature type="binding site" evidence="9 13">
    <location>
        <position position="63"/>
    </location>
    <ligand>
        <name>Mn(2+)</name>
        <dbReference type="ChEBI" id="CHEBI:29035"/>
        <label>2</label>
    </ligand>
</feature>
<dbReference type="Pfam" id="PF01676">
    <property type="entry name" value="Metalloenzyme"/>
    <property type="match status" value="1"/>
</dbReference>
<dbReference type="Gene3D" id="3.40.720.10">
    <property type="entry name" value="Alkaline Phosphatase, subunit A"/>
    <property type="match status" value="1"/>
</dbReference>
<keyword evidence="8 9" id="KW-0413">Isomerase</keyword>
<dbReference type="InterPro" id="IPR017850">
    <property type="entry name" value="Alkaline_phosphatase_core_sf"/>
</dbReference>
<comment type="catalytic activity">
    <reaction evidence="1 9">
        <text>(2R)-2-phosphoglycerate = (2R)-3-phosphoglycerate</text>
        <dbReference type="Rhea" id="RHEA:15901"/>
        <dbReference type="ChEBI" id="CHEBI:58272"/>
        <dbReference type="ChEBI" id="CHEBI:58289"/>
        <dbReference type="EC" id="5.4.2.12"/>
    </reaction>
</comment>
<evidence type="ECO:0000256" key="5">
    <source>
        <dbReference type="ARBA" id="ARBA00022723"/>
    </source>
</evidence>
<comment type="caution">
    <text evidence="16">The sequence shown here is derived from an EMBL/GenBank/DDBJ whole genome shotgun (WGS) entry which is preliminary data.</text>
</comment>
<gene>
    <name evidence="9" type="primary">gpmI</name>
    <name evidence="16" type="ORF">CLV93_101447</name>
</gene>
<evidence type="ECO:0000256" key="13">
    <source>
        <dbReference type="PIRSR" id="PIRSR001492-3"/>
    </source>
</evidence>
<feature type="binding site" evidence="9 13">
    <location>
        <position position="13"/>
    </location>
    <ligand>
        <name>Mn(2+)</name>
        <dbReference type="ChEBI" id="CHEBI:29035"/>
        <label>2</label>
    </ligand>
</feature>